<proteinExistence type="predicted"/>
<sequence>MAESDRPAEPAAAPGQSSPSSPAAPATPSGAAPRPDGRRFDTVLRGYDRAQVDTHLARLAEENSALRRWAAEADRRRQTAEQHAAAAESEFRALQSRRQGDGGAEESVGFRAEKLLRLAEQEAADLRAAAAREAATVVEQARAQAEKHRHEAEQSLVQRSTRLDEQVSRRSAELQERERQIAEQSAAARGEAESLHSAARRAADELRKQAESAAETVRLRAAQDAQRLREQAQQDVARLATVQQDVRTELTRLADALADGMRTDGEPGDTERPADDRPGRRRHPAGAAGG</sequence>
<feature type="region of interest" description="Disordered" evidence="1">
    <location>
        <begin position="70"/>
        <end position="108"/>
    </location>
</feature>
<dbReference type="EMBL" id="JAGSOV010000003">
    <property type="protein sequence ID" value="MCO1653590.1"/>
    <property type="molecule type" value="Genomic_DNA"/>
</dbReference>
<dbReference type="Proteomes" id="UP001165283">
    <property type="component" value="Unassembled WGS sequence"/>
</dbReference>
<feature type="compositionally biased region" description="Basic and acidic residues" evidence="1">
    <location>
        <begin position="35"/>
        <end position="46"/>
    </location>
</feature>
<gene>
    <name evidence="2" type="ORF">KDL28_00830</name>
</gene>
<organism evidence="2 3">
    <name type="scientific">Pseudonocardia humida</name>
    <dbReference type="NCBI Taxonomy" id="2800819"/>
    <lineage>
        <taxon>Bacteria</taxon>
        <taxon>Bacillati</taxon>
        <taxon>Actinomycetota</taxon>
        <taxon>Actinomycetes</taxon>
        <taxon>Pseudonocardiales</taxon>
        <taxon>Pseudonocardiaceae</taxon>
        <taxon>Pseudonocardia</taxon>
    </lineage>
</organism>
<dbReference type="Gene3D" id="1.20.5.1230">
    <property type="entry name" value="Apolipoprotein A-I"/>
    <property type="match status" value="1"/>
</dbReference>
<dbReference type="Gene3D" id="6.10.250.660">
    <property type="match status" value="1"/>
</dbReference>
<feature type="compositionally biased region" description="Basic and acidic residues" evidence="1">
    <location>
        <begin position="201"/>
        <end position="210"/>
    </location>
</feature>
<dbReference type="NCBIfam" id="TIGR03544">
    <property type="entry name" value="DivI1A_domain"/>
    <property type="match status" value="1"/>
</dbReference>
<dbReference type="InterPro" id="IPR019933">
    <property type="entry name" value="DivIVA_domain"/>
</dbReference>
<feature type="region of interest" description="Disordered" evidence="1">
    <location>
        <begin position="1"/>
        <end position="46"/>
    </location>
</feature>
<keyword evidence="3" id="KW-1185">Reference proteome</keyword>
<feature type="region of interest" description="Disordered" evidence="1">
    <location>
        <begin position="253"/>
        <end position="290"/>
    </location>
</feature>
<name>A0ABT0ZS90_9PSEU</name>
<evidence type="ECO:0000313" key="3">
    <source>
        <dbReference type="Proteomes" id="UP001165283"/>
    </source>
</evidence>
<dbReference type="RefSeq" id="WP_252435176.1">
    <property type="nucleotide sequence ID" value="NZ_JAGSOV010000003.1"/>
</dbReference>
<feature type="compositionally biased region" description="Low complexity" evidence="1">
    <location>
        <begin position="9"/>
        <end position="34"/>
    </location>
</feature>
<feature type="compositionally biased region" description="Basic and acidic residues" evidence="1">
    <location>
        <begin position="161"/>
        <end position="181"/>
    </location>
</feature>
<feature type="compositionally biased region" description="Basic and acidic residues" evidence="1">
    <location>
        <begin position="144"/>
        <end position="153"/>
    </location>
</feature>
<protein>
    <submittedName>
        <fullName evidence="2">DivIVA domain-containing protein</fullName>
    </submittedName>
</protein>
<reference evidence="2" key="1">
    <citation type="submission" date="2021-04" db="EMBL/GenBank/DDBJ databases">
        <title>Pseudonocardia sp. nov., isolated from sandy soil of mangrove forest.</title>
        <authorList>
            <person name="Zan Z."/>
            <person name="Huang R."/>
            <person name="Liu W."/>
        </authorList>
    </citation>
    <scope>NUCLEOTIDE SEQUENCE</scope>
    <source>
        <strain evidence="2">S2-4</strain>
    </source>
</reference>
<evidence type="ECO:0000256" key="1">
    <source>
        <dbReference type="SAM" id="MobiDB-lite"/>
    </source>
</evidence>
<feature type="compositionally biased region" description="Basic and acidic residues" evidence="1">
    <location>
        <begin position="70"/>
        <end position="80"/>
    </location>
</feature>
<feature type="compositionally biased region" description="Basic and acidic residues" evidence="1">
    <location>
        <begin position="261"/>
        <end position="278"/>
    </location>
</feature>
<feature type="region of interest" description="Disordered" evidence="1">
    <location>
        <begin position="138"/>
        <end position="216"/>
    </location>
</feature>
<accession>A0ABT0ZS90</accession>
<comment type="caution">
    <text evidence="2">The sequence shown here is derived from an EMBL/GenBank/DDBJ whole genome shotgun (WGS) entry which is preliminary data.</text>
</comment>
<evidence type="ECO:0000313" key="2">
    <source>
        <dbReference type="EMBL" id="MCO1653590.1"/>
    </source>
</evidence>